<evidence type="ECO:0000313" key="1">
    <source>
        <dbReference type="EMBL" id="RDU61180.1"/>
    </source>
</evidence>
<protein>
    <submittedName>
        <fullName evidence="1">Uncharacterized protein</fullName>
    </submittedName>
</protein>
<dbReference type="OrthoDB" id="7343943at2"/>
<reference evidence="1 2" key="1">
    <citation type="submission" date="2018-04" db="EMBL/GenBank/DDBJ databases">
        <title>Novel Campyloabacter and Helicobacter Species and Strains.</title>
        <authorList>
            <person name="Mannion A.J."/>
            <person name="Shen Z."/>
            <person name="Fox J.G."/>
        </authorList>
    </citation>
    <scope>NUCLEOTIDE SEQUENCE [LARGE SCALE GENOMIC DNA]</scope>
    <source>
        <strain evidence="1 2">MIT 98-6070</strain>
    </source>
</reference>
<name>A0A3D8I7N4_9HELI</name>
<proteinExistence type="predicted"/>
<dbReference type="EMBL" id="NXLR01000001">
    <property type="protein sequence ID" value="RDU61180.1"/>
    <property type="molecule type" value="Genomic_DNA"/>
</dbReference>
<gene>
    <name evidence="1" type="ORF">CQA63_00435</name>
</gene>
<comment type="caution">
    <text evidence="1">The sequence shown here is derived from an EMBL/GenBank/DDBJ whole genome shotgun (WGS) entry which is preliminary data.</text>
</comment>
<sequence length="498" mass="57155">MEESMGEIGEVNSRLENLYQYEKLQDFGKIAYIESGLLGMNSIGDNFLYRNILTHVDLYEEFHKLDLRQFSAIVLPMGIDEYYLSFFKNKILHYLNAGGVLLSFMSDFMRILPFSSGYIQSQTPIRERVVRFAKSKAAEEIFQGVSEYDINHRRGVKGFFNRGYFDMSAFPHTFEPLLEDSDGQCVGYIDRISTAGIILSAANADLLGFGLFDNTTARKMGLNCLKWLEGELLEKDYKTLRMNAPAYKIMQKPNLAPCGFLDFRANKSSQHLSNPKLKNAIITGGSAFHAHFFSNKNAKYANFFSHRAHFLHIGDMDFNTFDYITLSSRLNVKYLLAHKQKFVDYLNNGGHIVSFGEVRGDYLPNIIWKDYPVNFWWWLIPGANMPLYALENGQKCTERTSSGLFSKIPTSVAKWHYHGAFYPPKNAQSILVNELDESIIYKDNNFKGNLYITSLDPEFHLGQGFMPTTEPFFDAFMAWVEEDCFKDSLKDSFKEEGK</sequence>
<accession>A0A3D8I7N4</accession>
<organism evidence="1 2">
    <name type="scientific">Helicobacter marmotae</name>
    <dbReference type="NCBI Taxonomy" id="152490"/>
    <lineage>
        <taxon>Bacteria</taxon>
        <taxon>Pseudomonadati</taxon>
        <taxon>Campylobacterota</taxon>
        <taxon>Epsilonproteobacteria</taxon>
        <taxon>Campylobacterales</taxon>
        <taxon>Helicobacteraceae</taxon>
        <taxon>Helicobacter</taxon>
    </lineage>
</organism>
<evidence type="ECO:0000313" key="2">
    <source>
        <dbReference type="Proteomes" id="UP000256599"/>
    </source>
</evidence>
<dbReference type="Proteomes" id="UP000256599">
    <property type="component" value="Unassembled WGS sequence"/>
</dbReference>
<dbReference type="AlphaFoldDB" id="A0A3D8I7N4"/>
<keyword evidence="2" id="KW-1185">Reference proteome</keyword>